<dbReference type="Proteomes" id="UP001596305">
    <property type="component" value="Unassembled WGS sequence"/>
</dbReference>
<sequence length="394" mass="40803">MCLARAHALRRTGSRGQRATVSRPGPPSSLDDSGLPARADVVVVGAGILGAAVAHYLAQRGASVLVLEQGAQAGSGATGRSGGMVRAYDPDPSVADLALRSLATYRNPDEWARGAAPLHVVGAVTIADPGRDQELEAAAGQINSALGTAAHVVVGSGEAAGIGLAGGVALVEPDAGWVQPSQVTEDWLHQAVGNRARVRYGVRVLAIEEHRARPRVLTDAGTVVAGAVVAAVGAWAAHPVPGMRPGAAVRSRSIQVSIVDRLQPTQPHATFVDLRNGTYAKPIGSEQTLIGLPHLVWDSPFDAPPDPVHEQHTLRALAAHLPWLGSTVHHRTVRASDAFDLQSAADRGPELLSETDTRHVWSVRGGNGVGVRVAPEAGRRIADVVVADLLPGVA</sequence>
<reference evidence="5" key="1">
    <citation type="journal article" date="2019" name="Int. J. Syst. Evol. Microbiol.">
        <title>The Global Catalogue of Microorganisms (GCM) 10K type strain sequencing project: providing services to taxonomists for standard genome sequencing and annotation.</title>
        <authorList>
            <consortium name="The Broad Institute Genomics Platform"/>
            <consortium name="The Broad Institute Genome Sequencing Center for Infectious Disease"/>
            <person name="Wu L."/>
            <person name="Ma J."/>
        </authorList>
    </citation>
    <scope>NUCLEOTIDE SEQUENCE [LARGE SCALE GENOMIC DNA]</scope>
    <source>
        <strain evidence="5">CCUG 47105</strain>
    </source>
</reference>
<feature type="domain" description="FAD dependent oxidoreductase" evidence="3">
    <location>
        <begin position="40"/>
        <end position="383"/>
    </location>
</feature>
<organism evidence="4 5">
    <name type="scientific">Oerskovia paurometabola</name>
    <dbReference type="NCBI Taxonomy" id="162170"/>
    <lineage>
        <taxon>Bacteria</taxon>
        <taxon>Bacillati</taxon>
        <taxon>Actinomycetota</taxon>
        <taxon>Actinomycetes</taxon>
        <taxon>Micrococcales</taxon>
        <taxon>Cellulomonadaceae</taxon>
        <taxon>Oerskovia</taxon>
    </lineage>
</organism>
<dbReference type="EC" id="1.-.-.-" evidence="4"/>
<evidence type="ECO:0000313" key="4">
    <source>
        <dbReference type="EMBL" id="MFC6423845.1"/>
    </source>
</evidence>
<protein>
    <submittedName>
        <fullName evidence="4">FAD-dependent oxidoreductase</fullName>
        <ecNumber evidence="4">1.-.-.-</ecNumber>
    </submittedName>
</protein>
<dbReference type="RefSeq" id="WP_318243674.1">
    <property type="nucleotide sequence ID" value="NZ_BAAAIY010000005.1"/>
</dbReference>
<dbReference type="Pfam" id="PF01266">
    <property type="entry name" value="DAO"/>
    <property type="match status" value="1"/>
</dbReference>
<evidence type="ECO:0000259" key="3">
    <source>
        <dbReference type="Pfam" id="PF01266"/>
    </source>
</evidence>
<keyword evidence="1 4" id="KW-0560">Oxidoreductase</keyword>
<dbReference type="GO" id="GO:0016491">
    <property type="term" value="F:oxidoreductase activity"/>
    <property type="evidence" value="ECO:0007669"/>
    <property type="project" value="UniProtKB-KW"/>
</dbReference>
<evidence type="ECO:0000256" key="2">
    <source>
        <dbReference type="SAM" id="MobiDB-lite"/>
    </source>
</evidence>
<keyword evidence="5" id="KW-1185">Reference proteome</keyword>
<dbReference type="Gene3D" id="3.50.50.60">
    <property type="entry name" value="FAD/NAD(P)-binding domain"/>
    <property type="match status" value="1"/>
</dbReference>
<dbReference type="Gene3D" id="3.30.9.10">
    <property type="entry name" value="D-Amino Acid Oxidase, subunit A, domain 2"/>
    <property type="match status" value="1"/>
</dbReference>
<accession>A0ABW1X5W4</accession>
<proteinExistence type="predicted"/>
<feature type="region of interest" description="Disordered" evidence="2">
    <location>
        <begin position="9"/>
        <end position="34"/>
    </location>
</feature>
<name>A0ABW1X5W4_9CELL</name>
<comment type="caution">
    <text evidence="4">The sequence shown here is derived from an EMBL/GenBank/DDBJ whole genome shotgun (WGS) entry which is preliminary data.</text>
</comment>
<dbReference type="PANTHER" id="PTHR13847">
    <property type="entry name" value="SARCOSINE DEHYDROGENASE-RELATED"/>
    <property type="match status" value="1"/>
</dbReference>
<dbReference type="InterPro" id="IPR006076">
    <property type="entry name" value="FAD-dep_OxRdtase"/>
</dbReference>
<evidence type="ECO:0000256" key="1">
    <source>
        <dbReference type="ARBA" id="ARBA00023002"/>
    </source>
</evidence>
<gene>
    <name evidence="4" type="ORF">ACFP71_03335</name>
</gene>
<evidence type="ECO:0000313" key="5">
    <source>
        <dbReference type="Proteomes" id="UP001596305"/>
    </source>
</evidence>
<dbReference type="EMBL" id="JBHSTM010000002">
    <property type="protein sequence ID" value="MFC6423845.1"/>
    <property type="molecule type" value="Genomic_DNA"/>
</dbReference>
<dbReference type="InterPro" id="IPR036188">
    <property type="entry name" value="FAD/NAD-bd_sf"/>
</dbReference>
<dbReference type="PANTHER" id="PTHR13847:SF287">
    <property type="entry name" value="FAD-DEPENDENT OXIDOREDUCTASE DOMAIN-CONTAINING PROTEIN 1"/>
    <property type="match status" value="1"/>
</dbReference>
<dbReference type="SUPFAM" id="SSF51905">
    <property type="entry name" value="FAD/NAD(P)-binding domain"/>
    <property type="match status" value="1"/>
</dbReference>